<evidence type="ECO:0000313" key="2">
    <source>
        <dbReference type="EMBL" id="KAK5944601.1"/>
    </source>
</evidence>
<reference evidence="2 3" key="1">
    <citation type="journal article" date="2023" name="Res Sq">
        <title>Genomic and morphological characterization of Knufia obscura isolated from the Mars 2020 spacecraft assembly facility.</title>
        <authorList>
            <person name="Chander A.M."/>
            <person name="Teixeira M.M."/>
            <person name="Singh N.K."/>
            <person name="Williams M.P."/>
            <person name="Parker C.W."/>
            <person name="Leo P."/>
            <person name="Stajich J.E."/>
            <person name="Torok T."/>
            <person name="Tighe S."/>
            <person name="Mason C.E."/>
            <person name="Venkateswaran K."/>
        </authorList>
    </citation>
    <scope>NUCLEOTIDE SEQUENCE [LARGE SCALE GENOMIC DNA]</scope>
    <source>
        <strain evidence="2 3">CCFEE 5817</strain>
    </source>
</reference>
<dbReference type="RefSeq" id="XP_064732691.1">
    <property type="nucleotide sequence ID" value="XM_064872311.1"/>
</dbReference>
<evidence type="ECO:0000256" key="1">
    <source>
        <dbReference type="SAM" id="MobiDB-lite"/>
    </source>
</evidence>
<dbReference type="PANTHER" id="PTHR43233:SF1">
    <property type="entry name" value="FAMILY N-ACETYLTRANSFERASE, PUTATIVE (AFU_ORTHOLOGUE AFUA_6G03350)-RELATED"/>
    <property type="match status" value="1"/>
</dbReference>
<gene>
    <name evidence="2" type="ORF">PMZ80_003884</name>
</gene>
<evidence type="ECO:0008006" key="4">
    <source>
        <dbReference type="Google" id="ProtNLM"/>
    </source>
</evidence>
<dbReference type="InterPro" id="IPR016181">
    <property type="entry name" value="Acyl_CoA_acyltransferase"/>
</dbReference>
<dbReference type="CDD" id="cd04301">
    <property type="entry name" value="NAT_SF"/>
    <property type="match status" value="1"/>
</dbReference>
<feature type="region of interest" description="Disordered" evidence="1">
    <location>
        <begin position="71"/>
        <end position="90"/>
    </location>
</feature>
<dbReference type="SUPFAM" id="SSF55729">
    <property type="entry name" value="Acyl-CoA N-acyltransferases (Nat)"/>
    <property type="match status" value="1"/>
</dbReference>
<dbReference type="PANTHER" id="PTHR43233">
    <property type="entry name" value="FAMILY N-ACETYLTRANSFERASE, PUTATIVE (AFU_ORTHOLOGUE AFUA_6G03350)-RELATED"/>
    <property type="match status" value="1"/>
</dbReference>
<dbReference type="Gene3D" id="3.40.630.30">
    <property type="match status" value="1"/>
</dbReference>
<name>A0ABR0RVH0_9EURO</name>
<sequence length="191" mass="21029">MSLPTTRTHEWTRDGFYISTDPILLSPQAINTAFASDALPWAKELTPEELTVMINHSVCFGLYSATAEVADTHTSPSTSSHPAHSEHAEDPKPAQIGLARLITDCTTMAYLTDVYVLPEWGGRGLGSWLVGCVREWWDEMPSGRRLLLIASEGRGEEYYKGALGAGRLEDESAKGGERYRVFTARGRGVRV</sequence>
<protein>
    <recommendedName>
        <fullName evidence="4">N-acetyltransferase domain-containing protein</fullName>
    </recommendedName>
</protein>
<dbReference type="InterPro" id="IPR053144">
    <property type="entry name" value="Acetyltransferase_Butenolide"/>
</dbReference>
<keyword evidence="3" id="KW-1185">Reference proteome</keyword>
<accession>A0ABR0RVH0</accession>
<proteinExistence type="predicted"/>
<dbReference type="Proteomes" id="UP001334248">
    <property type="component" value="Unassembled WGS sequence"/>
</dbReference>
<comment type="caution">
    <text evidence="2">The sequence shown here is derived from an EMBL/GenBank/DDBJ whole genome shotgun (WGS) entry which is preliminary data.</text>
</comment>
<dbReference type="GeneID" id="89997333"/>
<evidence type="ECO:0000313" key="3">
    <source>
        <dbReference type="Proteomes" id="UP001334248"/>
    </source>
</evidence>
<feature type="compositionally biased region" description="Low complexity" evidence="1">
    <location>
        <begin position="73"/>
        <end position="82"/>
    </location>
</feature>
<dbReference type="EMBL" id="JAVHJV010000003">
    <property type="protein sequence ID" value="KAK5944601.1"/>
    <property type="molecule type" value="Genomic_DNA"/>
</dbReference>
<organism evidence="2 3">
    <name type="scientific">Knufia obscura</name>
    <dbReference type="NCBI Taxonomy" id="1635080"/>
    <lineage>
        <taxon>Eukaryota</taxon>
        <taxon>Fungi</taxon>
        <taxon>Dikarya</taxon>
        <taxon>Ascomycota</taxon>
        <taxon>Pezizomycotina</taxon>
        <taxon>Eurotiomycetes</taxon>
        <taxon>Chaetothyriomycetidae</taxon>
        <taxon>Chaetothyriales</taxon>
        <taxon>Trichomeriaceae</taxon>
        <taxon>Knufia</taxon>
    </lineage>
</organism>